<comment type="caution">
    <text evidence="1">The sequence shown here is derived from an EMBL/GenBank/DDBJ whole genome shotgun (WGS) entry which is preliminary data.</text>
</comment>
<dbReference type="SUPFAM" id="SSF53448">
    <property type="entry name" value="Nucleotide-diphospho-sugar transferases"/>
    <property type="match status" value="1"/>
</dbReference>
<dbReference type="KEGG" id="npn:JI59_06625"/>
<dbReference type="InterPro" id="IPR029044">
    <property type="entry name" value="Nucleotide-diphossugar_trans"/>
</dbReference>
<name>G6EEC3_9SPHN</name>
<dbReference type="Pfam" id="PF01501">
    <property type="entry name" value="Glyco_transf_8"/>
    <property type="match status" value="1"/>
</dbReference>
<keyword evidence="1" id="KW-0808">Transferase</keyword>
<dbReference type="AlphaFoldDB" id="G6EEC3"/>
<dbReference type="eggNOG" id="COG1442">
    <property type="taxonomic scope" value="Bacteria"/>
</dbReference>
<evidence type="ECO:0000313" key="2">
    <source>
        <dbReference type="Proteomes" id="UP000004030"/>
    </source>
</evidence>
<dbReference type="PATRIC" id="fig|1088721.3.peg.2663"/>
<dbReference type="Proteomes" id="UP000004030">
    <property type="component" value="Unassembled WGS sequence"/>
</dbReference>
<keyword evidence="2" id="KW-1185">Reference proteome</keyword>
<dbReference type="EMBL" id="AGFM01000039">
    <property type="protein sequence ID" value="EHJ60346.1"/>
    <property type="molecule type" value="Genomic_DNA"/>
</dbReference>
<dbReference type="GO" id="GO:0016757">
    <property type="term" value="F:glycosyltransferase activity"/>
    <property type="evidence" value="ECO:0007669"/>
    <property type="project" value="InterPro"/>
</dbReference>
<gene>
    <name evidence="1" type="ORF">NSU_2694</name>
</gene>
<dbReference type="STRING" id="1088721.JI59_06625"/>
<accession>G6EEC3</accession>
<sequence>MNTQCIAFVTDENFFLPTFVAAILAKKHCSRNTDVVITFTEASAGVPIARDLCAREDIVFKDTSAFFTEQLSVLDKSKFAGRISIAAMGRLLLPSVLPESYEQIIYLDGDVQVVGPLDYLENYRVPEGKFLAALDYVPVLSVLNGASHEDYFNSGVIKFNRNGWIGRKAFDFFIENGGAYHDQGALNAVKGDAWIPISNKWNFPRQFMHLVDEEAPAIIHYMSHPKPWDGVFFPWSRREHDVYRDYLRTYPQLRRFRKSISLARRALYRFRSWDMRRRNELRHCSARLASVLY</sequence>
<dbReference type="RefSeq" id="WP_007013605.1">
    <property type="nucleotide sequence ID" value="NZ_AGFM01000039.1"/>
</dbReference>
<dbReference type="OrthoDB" id="5672604at2"/>
<organism evidence="1 2">
    <name type="scientific">Novosphingobium pentaromativorans US6-1</name>
    <dbReference type="NCBI Taxonomy" id="1088721"/>
    <lineage>
        <taxon>Bacteria</taxon>
        <taxon>Pseudomonadati</taxon>
        <taxon>Pseudomonadota</taxon>
        <taxon>Alphaproteobacteria</taxon>
        <taxon>Sphingomonadales</taxon>
        <taxon>Sphingomonadaceae</taxon>
        <taxon>Novosphingobium</taxon>
    </lineage>
</organism>
<evidence type="ECO:0000313" key="1">
    <source>
        <dbReference type="EMBL" id="EHJ60346.1"/>
    </source>
</evidence>
<reference evidence="1 2" key="1">
    <citation type="journal article" date="2012" name="J. Bacteriol.">
        <title>Genome sequence of benzo(a)pyrene-degrading bacterium Novosphingobium pentaromativorans US6-1.</title>
        <authorList>
            <person name="Luo Y.R."/>
            <person name="Kang S.G."/>
            <person name="Kim S.J."/>
            <person name="Kim M.R."/>
            <person name="Li N."/>
            <person name="Lee J.H."/>
            <person name="Kwon K.K."/>
        </authorList>
    </citation>
    <scope>NUCLEOTIDE SEQUENCE [LARGE SCALE GENOMIC DNA]</scope>
    <source>
        <strain evidence="1 2">US6-1</strain>
    </source>
</reference>
<dbReference type="InterPro" id="IPR002495">
    <property type="entry name" value="Glyco_trans_8"/>
</dbReference>
<protein>
    <submittedName>
        <fullName evidence="1">Glycosyltransferase</fullName>
    </submittedName>
</protein>
<dbReference type="Gene3D" id="3.90.550.10">
    <property type="entry name" value="Spore Coat Polysaccharide Biosynthesis Protein SpsA, Chain A"/>
    <property type="match status" value="1"/>
</dbReference>
<proteinExistence type="predicted"/>